<gene>
    <name evidence="2" type="ORF">ODALV1_LOCUS25502</name>
</gene>
<reference evidence="2 3" key="1">
    <citation type="submission" date="2024-08" db="EMBL/GenBank/DDBJ databases">
        <authorList>
            <person name="Cucini C."/>
            <person name="Frati F."/>
        </authorList>
    </citation>
    <scope>NUCLEOTIDE SEQUENCE [LARGE SCALE GENOMIC DNA]</scope>
</reference>
<comment type="caution">
    <text evidence="2">The sequence shown here is derived from an EMBL/GenBank/DDBJ whole genome shotgun (WGS) entry which is preliminary data.</text>
</comment>
<evidence type="ECO:0008006" key="4">
    <source>
        <dbReference type="Google" id="ProtNLM"/>
    </source>
</evidence>
<protein>
    <recommendedName>
        <fullName evidence="4">F-box domain-containing protein</fullName>
    </recommendedName>
</protein>
<name>A0ABP1RS36_9HEXA</name>
<feature type="compositionally biased region" description="Basic residues" evidence="1">
    <location>
        <begin position="1"/>
        <end position="11"/>
    </location>
</feature>
<keyword evidence="3" id="KW-1185">Reference proteome</keyword>
<feature type="compositionally biased region" description="Basic and acidic residues" evidence="1">
    <location>
        <begin position="12"/>
        <end position="26"/>
    </location>
</feature>
<organism evidence="2 3">
    <name type="scientific">Orchesella dallaii</name>
    <dbReference type="NCBI Taxonomy" id="48710"/>
    <lineage>
        <taxon>Eukaryota</taxon>
        <taxon>Metazoa</taxon>
        <taxon>Ecdysozoa</taxon>
        <taxon>Arthropoda</taxon>
        <taxon>Hexapoda</taxon>
        <taxon>Collembola</taxon>
        <taxon>Entomobryomorpha</taxon>
        <taxon>Entomobryoidea</taxon>
        <taxon>Orchesellidae</taxon>
        <taxon>Orchesellinae</taxon>
        <taxon>Orchesella</taxon>
    </lineage>
</organism>
<dbReference type="Gene3D" id="3.80.10.10">
    <property type="entry name" value="Ribonuclease Inhibitor"/>
    <property type="match status" value="1"/>
</dbReference>
<dbReference type="Proteomes" id="UP001642540">
    <property type="component" value="Unassembled WGS sequence"/>
</dbReference>
<evidence type="ECO:0000256" key="1">
    <source>
        <dbReference type="SAM" id="MobiDB-lite"/>
    </source>
</evidence>
<proteinExistence type="predicted"/>
<feature type="region of interest" description="Disordered" evidence="1">
    <location>
        <begin position="1"/>
        <end position="27"/>
    </location>
</feature>
<sequence length="534" mass="61812">MPPLSKTKRTKERSLEADSTLREPAPDNHNPLLNTLVLEQLFKFASFDDFSTWRLVCKQWWDASLPQWRRRVWINVSDNPTTPSDLSIQQYFKILDSPGDPFQLNKLPLRKFNIHEWSLDLMGRENKQRLQFWNRVGGSMTHLSCSNSLSNNKEDLARILFELTPNLEYLQLKRNSYKHLELHALRSGRLFRKWRYPYILNESGSNYPIKEKLTELEVSFNLDRMSEKLSFTWNEFLVHFPNVERLKLQNFCPSYPTLAHLEFENVIATIARLRQESGAHYFSHLMELDILNVRLKCLVTFAVTRDLFSQLRFPLTTLILDVGIESSSSGFKTLLELHSNTLKKVVAYQGPYVAAQQNFSHDIDVYLPELTHLKLIGPVCRNLRFLQFTPKLKSLLVIHSVANGTVLYEIEPTLELDLAQKDSSYAGGERLKCRSRVIKNTNFGELAGLVLPHMEELLVETGEMCLPNEVQWLSILMPNLKRLRLRVTCDAYTVAQSSWKLTSYNLFTGPAPVVRDVVVTHLSVLAQTLWNSKM</sequence>
<dbReference type="InterPro" id="IPR032675">
    <property type="entry name" value="LRR_dom_sf"/>
</dbReference>
<evidence type="ECO:0000313" key="3">
    <source>
        <dbReference type="Proteomes" id="UP001642540"/>
    </source>
</evidence>
<accession>A0ABP1RS36</accession>
<dbReference type="EMBL" id="CAXLJM020000104">
    <property type="protein sequence ID" value="CAL8134392.1"/>
    <property type="molecule type" value="Genomic_DNA"/>
</dbReference>
<evidence type="ECO:0000313" key="2">
    <source>
        <dbReference type="EMBL" id="CAL8134392.1"/>
    </source>
</evidence>